<dbReference type="KEGG" id="sna:Snas_0508"/>
<dbReference type="HOGENOM" id="CLU_013420_0_0_11"/>
<evidence type="ECO:0000313" key="2">
    <source>
        <dbReference type="EMBL" id="ADD40223.1"/>
    </source>
</evidence>
<organism evidence="2 3">
    <name type="scientific">Stackebrandtia nassauensis (strain DSM 44728 / CIP 108903 / NRRL B-16338 / NBRC 102104 / LLR-40K-21)</name>
    <dbReference type="NCBI Taxonomy" id="446470"/>
    <lineage>
        <taxon>Bacteria</taxon>
        <taxon>Bacillati</taxon>
        <taxon>Actinomycetota</taxon>
        <taxon>Actinomycetes</taxon>
        <taxon>Glycomycetales</taxon>
        <taxon>Glycomycetaceae</taxon>
        <taxon>Stackebrandtia</taxon>
    </lineage>
</organism>
<evidence type="ECO:0000259" key="1">
    <source>
        <dbReference type="Pfam" id="PF13625"/>
    </source>
</evidence>
<reference evidence="2 3" key="1">
    <citation type="journal article" date="2009" name="Stand. Genomic Sci.">
        <title>Complete genome sequence of Stackebrandtia nassauensis type strain (LLR-40K-21).</title>
        <authorList>
            <person name="Munk C."/>
            <person name="Lapidus A."/>
            <person name="Copeland A."/>
            <person name="Jando M."/>
            <person name="Mayilraj S."/>
            <person name="Glavina Del Rio T."/>
            <person name="Nolan M."/>
            <person name="Chen F."/>
            <person name="Lucas S."/>
            <person name="Tice H."/>
            <person name="Cheng J.F."/>
            <person name="Han C."/>
            <person name="Detter J.C."/>
            <person name="Bruce D."/>
            <person name="Goodwin L."/>
            <person name="Chain P."/>
            <person name="Pitluck S."/>
            <person name="Goker M."/>
            <person name="Ovchinikova G."/>
            <person name="Pati A."/>
            <person name="Ivanova N."/>
            <person name="Mavromatis K."/>
            <person name="Chen A."/>
            <person name="Palaniappan K."/>
            <person name="Land M."/>
            <person name="Hauser L."/>
            <person name="Chang Y.J."/>
            <person name="Jeffries C.D."/>
            <person name="Bristow J."/>
            <person name="Eisen J.A."/>
            <person name="Markowitz V."/>
            <person name="Hugenholtz P."/>
            <person name="Kyrpides N.C."/>
            <person name="Klenk H.P."/>
        </authorList>
    </citation>
    <scope>NUCLEOTIDE SEQUENCE [LARGE SCALE GENOMIC DNA]</scope>
    <source>
        <strain evidence="3">DSM 44728 / CIP 108903 / NRRL B-16338 / NBRC 102104 / LLR-40K-21</strain>
    </source>
</reference>
<sequence length="759" mass="81438">MATHSLVPRSLAAALRAVPDETLAALLRARPDLAVPVPADMEALTIRARTPASVSRALDRLDEFTLRVLDGLRLVGTEDEDGPVTSVNLLATVTPDLSDVGVAIATLRGLGLVWGPDEELRHPACLAEVCGPYPAGLGRPAAELSSEAGKLVDDAAALRRTVLAAPPQSRTVLDKLAAGPPLGTVTDAYAQTPADTPVRWLLAHHLLVPVAADTVELPREVGVLLRREAGPLGTLRRQPELPQPISPVAVDSAGTAQVCEVVRLTDLLLEVLTAEAPPEVKSGGIGMQALHRLARTCDLSDANAALLLEACFAAGLLGRDGEAWMPSHGYDGWRSAPLSMRWSRLARAWLDAERDIRLLGARPGRTRPSTVLSPSLVSHSAPRYRREVLRLLAEQAPGTPIDTELTVEVCGWRHPRRRADDAVRAVHTQASFLGIIARDAVTEFGRLLVAEPDHDDPLGIHTPETDPLHTTLDDLLPVPIDEMVVQGDLTVIVPGHPSPLLAAELALVAERESPTVHRVTEASLRAALDAGYAREDIRGVFARRCPGELPQALDYLIDDVAKRHGGLRAGYAGSYVRSEDEALLVQVLADRRLADAALRRLAPTVIVSPMPLPGLLSMLREAGHTPVAEDSSGSIVIDKSVAPRATRVVRPDKTADPTPRVEGAPLAALVEHLKHTEPRAETMARGQRLDEDAVEVLREAVPDRALVWVEYVDGGGEPIRKLLRPVSMGAGYLRAEDKRTDMLHTIALHTIRSATIASV</sequence>
<protein>
    <recommendedName>
        <fullName evidence="1">Helicase XPB/Ssl2 N-terminal domain-containing protein</fullName>
    </recommendedName>
</protein>
<dbReference type="EMBL" id="CP001778">
    <property type="protein sequence ID" value="ADD40223.1"/>
    <property type="molecule type" value="Genomic_DNA"/>
</dbReference>
<proteinExistence type="predicted"/>
<dbReference type="RefSeq" id="WP_013015794.1">
    <property type="nucleotide sequence ID" value="NC_013947.1"/>
</dbReference>
<dbReference type="AlphaFoldDB" id="D3Q5S4"/>
<dbReference type="OrthoDB" id="3415124at2"/>
<dbReference type="STRING" id="446470.Snas_0508"/>
<evidence type="ECO:0000313" key="3">
    <source>
        <dbReference type="Proteomes" id="UP000000844"/>
    </source>
</evidence>
<gene>
    <name evidence="2" type="ordered locus">Snas_0508</name>
</gene>
<dbReference type="Pfam" id="PF13625">
    <property type="entry name" value="Helicase_C_3"/>
    <property type="match status" value="1"/>
</dbReference>
<dbReference type="eggNOG" id="COG2378">
    <property type="taxonomic scope" value="Bacteria"/>
</dbReference>
<keyword evidence="3" id="KW-1185">Reference proteome</keyword>
<feature type="domain" description="Helicase XPB/Ssl2 N-terminal" evidence="1">
    <location>
        <begin position="484"/>
        <end position="602"/>
    </location>
</feature>
<dbReference type="Proteomes" id="UP000000844">
    <property type="component" value="Chromosome"/>
</dbReference>
<name>D3Q5S4_STANL</name>
<accession>D3Q5S4</accession>
<dbReference type="InterPro" id="IPR032830">
    <property type="entry name" value="XPB/Ssl2_N"/>
</dbReference>